<evidence type="ECO:0000313" key="1">
    <source>
        <dbReference type="EMBL" id="AEW72401.1"/>
    </source>
</evidence>
<protein>
    <submittedName>
        <fullName evidence="1">Uncharacterized protein</fullName>
    </submittedName>
</protein>
<name>G8LPU7_9ENTR</name>
<dbReference type="HOGENOM" id="CLU_3152375_0_0_6"/>
<gene>
    <name evidence="1" type="ORF">EcWSU1_00961</name>
</gene>
<accession>G8LPU7</accession>
<evidence type="ECO:0000313" key="2">
    <source>
        <dbReference type="Proteomes" id="UP000007838"/>
    </source>
</evidence>
<dbReference type="AlphaFoldDB" id="G8LPU7"/>
<dbReference type="KEGG" id="eec:EcWSU1_00961"/>
<dbReference type="Proteomes" id="UP000007838">
    <property type="component" value="Chromosome"/>
</dbReference>
<proteinExistence type="predicted"/>
<reference evidence="1 2" key="1">
    <citation type="journal article" date="2011" name="Stand. Genomic Sci.">
        <title>Complete genome of the onion pathogen Enterobacter cloacae EcWSU1.</title>
        <authorList>
            <person name="Humann J.L."/>
            <person name="Wildung M."/>
            <person name="Cheng C.H."/>
            <person name="Lee T."/>
            <person name="Stewart J.E."/>
            <person name="Drew J.C."/>
            <person name="Triplett E.W."/>
            <person name="Main D."/>
            <person name="Schroeder B.K."/>
        </authorList>
    </citation>
    <scope>NUCLEOTIDE SEQUENCE [LARGE SCALE GENOMIC DNA]</scope>
    <source>
        <strain evidence="1 2">EcWSU1</strain>
    </source>
</reference>
<sequence length="48" mass="5547">MLAFAAKRAVQQFARTIFAFICHESKPLFKFFVPHMTTQMPFSDASCF</sequence>
<organism evidence="1 2">
    <name type="scientific">Enterobacter ludwigii</name>
    <dbReference type="NCBI Taxonomy" id="299767"/>
    <lineage>
        <taxon>Bacteria</taxon>
        <taxon>Pseudomonadati</taxon>
        <taxon>Pseudomonadota</taxon>
        <taxon>Gammaproteobacteria</taxon>
        <taxon>Enterobacterales</taxon>
        <taxon>Enterobacteriaceae</taxon>
        <taxon>Enterobacter</taxon>
        <taxon>Enterobacter cloacae complex</taxon>
    </lineage>
</organism>
<dbReference type="EMBL" id="CP002886">
    <property type="protein sequence ID" value="AEW72401.1"/>
    <property type="molecule type" value="Genomic_DNA"/>
</dbReference>